<keyword evidence="2" id="KW-1185">Reference proteome</keyword>
<protein>
    <submittedName>
        <fullName evidence="1">Uncharacterized protein</fullName>
    </submittedName>
</protein>
<proteinExistence type="predicted"/>
<dbReference type="EMBL" id="REGN01000248">
    <property type="protein sequence ID" value="RNA43232.1"/>
    <property type="molecule type" value="Genomic_DNA"/>
</dbReference>
<evidence type="ECO:0000313" key="1">
    <source>
        <dbReference type="EMBL" id="RNA43232.1"/>
    </source>
</evidence>
<organism evidence="1 2">
    <name type="scientific">Brachionus plicatilis</name>
    <name type="common">Marine rotifer</name>
    <name type="synonym">Brachionus muelleri</name>
    <dbReference type="NCBI Taxonomy" id="10195"/>
    <lineage>
        <taxon>Eukaryota</taxon>
        <taxon>Metazoa</taxon>
        <taxon>Spiralia</taxon>
        <taxon>Gnathifera</taxon>
        <taxon>Rotifera</taxon>
        <taxon>Eurotatoria</taxon>
        <taxon>Monogononta</taxon>
        <taxon>Pseudotrocha</taxon>
        <taxon>Ploima</taxon>
        <taxon>Brachionidae</taxon>
        <taxon>Brachionus</taxon>
    </lineage>
</organism>
<sequence>MSLSIIVDNGEALISFSCTFLSNVSDLTQREHIELVIYTAIITQSKPRISNPRSSACMTNTQTIRLYGLFKANYNYNEQSCSIINIDSCSNYTNDQTDEKRVPSSTSGNEKTRMSVFFAASVAGYKFKPLIIVPRVNHLKDLEPPSNVVVVYHKSGSLN</sequence>
<dbReference type="AlphaFoldDB" id="A0A3M7T5E2"/>
<reference evidence="1 2" key="1">
    <citation type="journal article" date="2018" name="Sci. Rep.">
        <title>Genomic signatures of local adaptation to the degree of environmental predictability in rotifers.</title>
        <authorList>
            <person name="Franch-Gras L."/>
            <person name="Hahn C."/>
            <person name="Garcia-Roger E.M."/>
            <person name="Carmona M.J."/>
            <person name="Serra M."/>
            <person name="Gomez A."/>
        </authorList>
    </citation>
    <scope>NUCLEOTIDE SEQUENCE [LARGE SCALE GENOMIC DNA]</scope>
    <source>
        <strain evidence="1">HYR1</strain>
    </source>
</reference>
<comment type="caution">
    <text evidence="1">The sequence shown here is derived from an EMBL/GenBank/DDBJ whole genome shotgun (WGS) entry which is preliminary data.</text>
</comment>
<gene>
    <name evidence="1" type="ORF">BpHYR1_022234</name>
</gene>
<name>A0A3M7T5E2_BRAPC</name>
<evidence type="ECO:0000313" key="2">
    <source>
        <dbReference type="Proteomes" id="UP000276133"/>
    </source>
</evidence>
<dbReference type="OrthoDB" id="71166at2759"/>
<accession>A0A3M7T5E2</accession>
<dbReference type="Proteomes" id="UP000276133">
    <property type="component" value="Unassembled WGS sequence"/>
</dbReference>